<sequence>MMEWLTVHWLTTAVCIYLIAMTAYGYYRGIFKIMLSISLVIISLIFSNIATPYIGKFLKENTSLQQDIKRHIVKGLNLQNNISNESMESPDVNAEISLLSIPEDFKKALLKGNDNRIWEKLGTNKLTEYIGQYTSQIIINIACCLIVFILSMILLHLLMGLAKLFEKIPAAKGVDRTAGAVAGFVQGMILLWVAGLVVSVSLGSNWGKSAYGMISNSMFLSFLYKYNLLTYIFRSIFY</sequence>
<proteinExistence type="predicted"/>
<evidence type="ECO:0000313" key="6">
    <source>
        <dbReference type="EMBL" id="EHI55685.1"/>
    </source>
</evidence>
<name>G5GHU9_9FIRM</name>
<keyword evidence="2 5" id="KW-0812">Transmembrane</keyword>
<dbReference type="HOGENOM" id="CLU_079301_1_0_9"/>
<feature type="transmembrane region" description="Helical" evidence="5">
    <location>
        <begin position="214"/>
        <end position="233"/>
    </location>
</feature>
<evidence type="ECO:0000256" key="3">
    <source>
        <dbReference type="ARBA" id="ARBA00022989"/>
    </source>
</evidence>
<evidence type="ECO:0000313" key="7">
    <source>
        <dbReference type="Proteomes" id="UP000003011"/>
    </source>
</evidence>
<protein>
    <recommendedName>
        <fullName evidence="8">Colicin V production protein</fullName>
    </recommendedName>
</protein>
<dbReference type="AlphaFoldDB" id="G5GHU9"/>
<feature type="transmembrane region" description="Helical" evidence="5">
    <location>
        <begin position="180"/>
        <end position="202"/>
    </location>
</feature>
<evidence type="ECO:0000256" key="1">
    <source>
        <dbReference type="ARBA" id="ARBA00004141"/>
    </source>
</evidence>
<accession>G5GHU9</accession>
<dbReference type="eggNOG" id="ENOG5032RY3">
    <property type="taxonomic scope" value="Bacteria"/>
</dbReference>
<dbReference type="RefSeq" id="WP_005540576.1">
    <property type="nucleotide sequence ID" value="NZ_JH378832.1"/>
</dbReference>
<evidence type="ECO:0000256" key="5">
    <source>
        <dbReference type="SAM" id="Phobius"/>
    </source>
</evidence>
<evidence type="ECO:0000256" key="2">
    <source>
        <dbReference type="ARBA" id="ARBA00022692"/>
    </source>
</evidence>
<comment type="caution">
    <text evidence="6">The sequence shown here is derived from an EMBL/GenBank/DDBJ whole genome shotgun (WGS) entry which is preliminary data.</text>
</comment>
<dbReference type="STRING" id="679200.HMPREF9333_01139"/>
<feature type="transmembrane region" description="Helical" evidence="5">
    <location>
        <begin position="137"/>
        <end position="159"/>
    </location>
</feature>
<organism evidence="6 7">
    <name type="scientific">Johnsonella ignava ATCC 51276</name>
    <dbReference type="NCBI Taxonomy" id="679200"/>
    <lineage>
        <taxon>Bacteria</taxon>
        <taxon>Bacillati</taxon>
        <taxon>Bacillota</taxon>
        <taxon>Clostridia</taxon>
        <taxon>Lachnospirales</taxon>
        <taxon>Lachnospiraceae</taxon>
        <taxon>Johnsonella</taxon>
    </lineage>
</organism>
<evidence type="ECO:0008006" key="8">
    <source>
        <dbReference type="Google" id="ProtNLM"/>
    </source>
</evidence>
<dbReference type="InterPro" id="IPR003825">
    <property type="entry name" value="Colicin-V_CvpA"/>
</dbReference>
<dbReference type="Proteomes" id="UP000003011">
    <property type="component" value="Unassembled WGS sequence"/>
</dbReference>
<keyword evidence="3 5" id="KW-1133">Transmembrane helix</keyword>
<feature type="transmembrane region" description="Helical" evidence="5">
    <location>
        <begin position="6"/>
        <end position="26"/>
    </location>
</feature>
<dbReference type="GO" id="GO:0009403">
    <property type="term" value="P:toxin biosynthetic process"/>
    <property type="evidence" value="ECO:0007669"/>
    <property type="project" value="InterPro"/>
</dbReference>
<keyword evidence="4 5" id="KW-0472">Membrane</keyword>
<dbReference type="OrthoDB" id="2083110at2"/>
<dbReference type="EMBL" id="ACZL01000018">
    <property type="protein sequence ID" value="EHI55685.1"/>
    <property type="molecule type" value="Genomic_DNA"/>
</dbReference>
<dbReference type="Pfam" id="PF02674">
    <property type="entry name" value="Colicin_V"/>
    <property type="match status" value="1"/>
</dbReference>
<evidence type="ECO:0000256" key="4">
    <source>
        <dbReference type="ARBA" id="ARBA00023136"/>
    </source>
</evidence>
<gene>
    <name evidence="6" type="ORF">HMPREF9333_01139</name>
</gene>
<feature type="transmembrane region" description="Helical" evidence="5">
    <location>
        <begin position="33"/>
        <end position="54"/>
    </location>
</feature>
<dbReference type="GO" id="GO:0016020">
    <property type="term" value="C:membrane"/>
    <property type="evidence" value="ECO:0007669"/>
    <property type="project" value="UniProtKB-SubCell"/>
</dbReference>
<comment type="subcellular location">
    <subcellularLocation>
        <location evidence="1">Membrane</location>
        <topology evidence="1">Multi-pass membrane protein</topology>
    </subcellularLocation>
</comment>
<keyword evidence="7" id="KW-1185">Reference proteome</keyword>
<reference evidence="6 7" key="1">
    <citation type="submission" date="2011-08" db="EMBL/GenBank/DDBJ databases">
        <title>The Genome Sequence of Johnsonella ignava ATCC 51276.</title>
        <authorList>
            <consortium name="The Broad Institute Genome Sequencing Platform"/>
            <person name="Earl A."/>
            <person name="Ward D."/>
            <person name="Feldgarden M."/>
            <person name="Gevers D."/>
            <person name="Izard J."/>
            <person name="Blanton J.M."/>
            <person name="Baranova O.V."/>
            <person name="Dewhirst F.E."/>
            <person name="Young S.K."/>
            <person name="Zeng Q."/>
            <person name="Gargeya S."/>
            <person name="Fitzgerald M."/>
            <person name="Haas B."/>
            <person name="Abouelleil A."/>
            <person name="Alvarado L."/>
            <person name="Arachchi H.M."/>
            <person name="Berlin A."/>
            <person name="Brown A."/>
            <person name="Chapman S.B."/>
            <person name="Chen Z."/>
            <person name="Dunbar C."/>
            <person name="Freedman E."/>
            <person name="Gearin G."/>
            <person name="Gellesch M."/>
            <person name="Goldberg J."/>
            <person name="Griggs A."/>
            <person name="Gujja S."/>
            <person name="Heiman D."/>
            <person name="Howarth C."/>
            <person name="Larson L."/>
            <person name="Lui A."/>
            <person name="MacDonald P.J.P."/>
            <person name="Montmayeur A."/>
            <person name="Murphy C."/>
            <person name="Neiman D."/>
            <person name="Pearson M."/>
            <person name="Priest M."/>
            <person name="Roberts A."/>
            <person name="Saif S."/>
            <person name="Shea T."/>
            <person name="Shenoy N."/>
            <person name="Sisk P."/>
            <person name="Stolte C."/>
            <person name="Sykes S."/>
            <person name="Wortman J."/>
            <person name="Nusbaum C."/>
            <person name="Birren B."/>
        </authorList>
    </citation>
    <scope>NUCLEOTIDE SEQUENCE [LARGE SCALE GENOMIC DNA]</scope>
    <source>
        <strain evidence="6 7">ATCC 51276</strain>
    </source>
</reference>